<gene>
    <name evidence="1" type="ORF">C7449_11232</name>
</gene>
<dbReference type="AlphaFoldDB" id="A0A2T5ANV2"/>
<reference evidence="1 2" key="1">
    <citation type="submission" date="2018-04" db="EMBL/GenBank/DDBJ databases">
        <title>Genomic Encyclopedia of Type Strains, Phase IV (KMG-IV): sequencing the most valuable type-strain genomes for metagenomic binning, comparative biology and taxonomic classification.</title>
        <authorList>
            <person name="Goeker M."/>
        </authorList>
    </citation>
    <scope>NUCLEOTIDE SEQUENCE [LARGE SCALE GENOMIC DNA]</scope>
    <source>
        <strain evidence="1 2">DSM 7138</strain>
    </source>
</reference>
<protein>
    <submittedName>
        <fullName evidence="1">Uncharacterized protein</fullName>
    </submittedName>
</protein>
<name>A0A2T5ANV2_MYCDI</name>
<accession>A0A2T5ANV2</accession>
<dbReference type="EMBL" id="PZZZ01000012">
    <property type="protein sequence ID" value="PTM88399.1"/>
    <property type="molecule type" value="Genomic_DNA"/>
</dbReference>
<evidence type="ECO:0000313" key="1">
    <source>
        <dbReference type="EMBL" id="PTM88399.1"/>
    </source>
</evidence>
<sequence length="232" mass="25890">MKSLQKWVRLPSAWIEEGGLRKFVWEKEVGGDNIAALMALMAIAHNADAETGESHITYDVLCKATSLSRSKLSNGLDILDELEIIDRASNGRSTYQLRNYDRDGGWAMLPAKRLYANGRIAGLTEFRLRSVTELNALKLYFLFVARRGRDTNMANISFLKINEYTGVDPAKIKAATSLLASSSLAYIERIPSRTNDMGVSNAYRLAGLEAYRHMGTRGRGQDATDFDWLSDT</sequence>
<dbReference type="RefSeq" id="WP_146165119.1">
    <property type="nucleotide sequence ID" value="NZ_JBHEEX010000023.1"/>
</dbReference>
<dbReference type="OrthoDB" id="6974572at2"/>
<dbReference type="Proteomes" id="UP000241247">
    <property type="component" value="Unassembled WGS sequence"/>
</dbReference>
<organism evidence="1 2">
    <name type="scientific">Mycoplana dimorpha</name>
    <dbReference type="NCBI Taxonomy" id="28320"/>
    <lineage>
        <taxon>Bacteria</taxon>
        <taxon>Pseudomonadati</taxon>
        <taxon>Pseudomonadota</taxon>
        <taxon>Alphaproteobacteria</taxon>
        <taxon>Hyphomicrobiales</taxon>
        <taxon>Rhizobiaceae</taxon>
        <taxon>Mycoplana</taxon>
    </lineage>
</organism>
<comment type="caution">
    <text evidence="1">The sequence shown here is derived from an EMBL/GenBank/DDBJ whole genome shotgun (WGS) entry which is preliminary data.</text>
</comment>
<keyword evidence="2" id="KW-1185">Reference proteome</keyword>
<evidence type="ECO:0000313" key="2">
    <source>
        <dbReference type="Proteomes" id="UP000241247"/>
    </source>
</evidence>
<proteinExistence type="predicted"/>